<dbReference type="PANTHER" id="PTHR15020:SF50">
    <property type="entry name" value="UPF0659 PROTEIN YMR090W"/>
    <property type="match status" value="1"/>
</dbReference>
<organism evidence="1 2">
    <name type="scientific">Armillaria borealis</name>
    <dbReference type="NCBI Taxonomy" id="47425"/>
    <lineage>
        <taxon>Eukaryota</taxon>
        <taxon>Fungi</taxon>
        <taxon>Dikarya</taxon>
        <taxon>Basidiomycota</taxon>
        <taxon>Agaricomycotina</taxon>
        <taxon>Agaricomycetes</taxon>
        <taxon>Agaricomycetidae</taxon>
        <taxon>Agaricales</taxon>
        <taxon>Marasmiineae</taxon>
        <taxon>Physalacriaceae</taxon>
        <taxon>Armillaria</taxon>
    </lineage>
</organism>
<keyword evidence="2" id="KW-1185">Reference proteome</keyword>
<dbReference type="Proteomes" id="UP001175226">
    <property type="component" value="Unassembled WGS sequence"/>
</dbReference>
<sequence length="290" mass="31899">MPNVLVIGGSRNIGYYTALRLLGTCIPRPTQHLDLTCRVIAAGSTVTFLLRSSSVFNDDAQVQEYVKSEKAFLVQGDALKQSDIQNVWAEASRHGDVDVILFTVGGTPKFHILKGAVITPENLVTQCFLNLICTIPHTATPKLVAISSMGLTRESHASLPLLLKPIYGYLLPLPHKDKMGMERVIAHCAGWDWNTKDDGEPEEKIMGPAWREREGLPAAGSVKNIMVVRPALLTDGACLADGSDKPAYRLSDKEIKGGYTISRKDVAHFLVDAVSNRWNDFVDKRITIVY</sequence>
<evidence type="ECO:0008006" key="3">
    <source>
        <dbReference type="Google" id="ProtNLM"/>
    </source>
</evidence>
<dbReference type="SUPFAM" id="SSF51735">
    <property type="entry name" value="NAD(P)-binding Rossmann-fold domains"/>
    <property type="match status" value="1"/>
</dbReference>
<dbReference type="EMBL" id="JAUEPT010000037">
    <property type="protein sequence ID" value="KAK0439542.1"/>
    <property type="molecule type" value="Genomic_DNA"/>
</dbReference>
<reference evidence="1" key="1">
    <citation type="submission" date="2023-06" db="EMBL/GenBank/DDBJ databases">
        <authorList>
            <consortium name="Lawrence Berkeley National Laboratory"/>
            <person name="Ahrendt S."/>
            <person name="Sahu N."/>
            <person name="Indic B."/>
            <person name="Wong-Bajracharya J."/>
            <person name="Merenyi Z."/>
            <person name="Ke H.-M."/>
            <person name="Monk M."/>
            <person name="Kocsube S."/>
            <person name="Drula E."/>
            <person name="Lipzen A."/>
            <person name="Balint B."/>
            <person name="Henrissat B."/>
            <person name="Andreopoulos B."/>
            <person name="Martin F.M."/>
            <person name="Harder C.B."/>
            <person name="Rigling D."/>
            <person name="Ford K.L."/>
            <person name="Foster G.D."/>
            <person name="Pangilinan J."/>
            <person name="Papanicolaou A."/>
            <person name="Barry K."/>
            <person name="LaButti K."/>
            <person name="Viragh M."/>
            <person name="Koriabine M."/>
            <person name="Yan M."/>
            <person name="Riley R."/>
            <person name="Champramary S."/>
            <person name="Plett K.L."/>
            <person name="Tsai I.J."/>
            <person name="Slot J."/>
            <person name="Sipos G."/>
            <person name="Plett J."/>
            <person name="Nagy L.G."/>
            <person name="Grigoriev I.V."/>
        </authorList>
    </citation>
    <scope>NUCLEOTIDE SEQUENCE</scope>
    <source>
        <strain evidence="1">FPL87.14</strain>
    </source>
</reference>
<proteinExistence type="predicted"/>
<dbReference type="AlphaFoldDB" id="A0AA39JCJ5"/>
<gene>
    <name evidence="1" type="ORF">EV421DRAFT_842079</name>
</gene>
<name>A0AA39JCJ5_9AGAR</name>
<evidence type="ECO:0000313" key="1">
    <source>
        <dbReference type="EMBL" id="KAK0439542.1"/>
    </source>
</evidence>
<protein>
    <recommendedName>
        <fullName evidence="3">NAD(P)-binding domain-containing protein</fullName>
    </recommendedName>
</protein>
<comment type="caution">
    <text evidence="1">The sequence shown here is derived from an EMBL/GenBank/DDBJ whole genome shotgun (WGS) entry which is preliminary data.</text>
</comment>
<dbReference type="InterPro" id="IPR036291">
    <property type="entry name" value="NAD(P)-bd_dom_sf"/>
</dbReference>
<dbReference type="PANTHER" id="PTHR15020">
    <property type="entry name" value="FLAVIN REDUCTASE-RELATED"/>
    <property type="match status" value="1"/>
</dbReference>
<evidence type="ECO:0000313" key="2">
    <source>
        <dbReference type="Proteomes" id="UP001175226"/>
    </source>
</evidence>
<dbReference type="Gene3D" id="3.40.50.720">
    <property type="entry name" value="NAD(P)-binding Rossmann-like Domain"/>
    <property type="match status" value="1"/>
</dbReference>
<accession>A0AA39JCJ5</accession>